<evidence type="ECO:0000259" key="8">
    <source>
        <dbReference type="PROSITE" id="PS50862"/>
    </source>
</evidence>
<dbReference type="RefSeq" id="XP_019545073.3">
    <property type="nucleotide sequence ID" value="XM_019689528.3"/>
</dbReference>
<evidence type="ECO:0000313" key="9">
    <source>
        <dbReference type="EnsemblMetazoa" id="AALFPA23_000665.P525"/>
    </source>
</evidence>
<dbReference type="EC" id="6.1.1.11" evidence="2"/>
<dbReference type="GeneID" id="109415627"/>
<dbReference type="PRINTS" id="PR00981">
    <property type="entry name" value="TRNASYNTHSER"/>
</dbReference>
<keyword evidence="10" id="KW-1185">Reference proteome</keyword>
<protein>
    <recommendedName>
        <fullName evidence="2">serine--tRNA ligase</fullName>
        <ecNumber evidence="2">6.1.1.11</ecNumber>
    </recommendedName>
    <alternativeName>
        <fullName evidence="7">Seryl-tRNA synthetase</fullName>
    </alternativeName>
</protein>
<evidence type="ECO:0000256" key="2">
    <source>
        <dbReference type="ARBA" id="ARBA00012840"/>
    </source>
</evidence>
<dbReference type="InterPro" id="IPR006195">
    <property type="entry name" value="aa-tRNA-synth_II"/>
</dbReference>
<comment type="similarity">
    <text evidence="1">Belongs to the class-II aminoacyl-tRNA synthetase family. Type-1 seryl-tRNA synthetase subfamily.</text>
</comment>
<keyword evidence="3" id="KW-0436">Ligase</keyword>
<dbReference type="Proteomes" id="UP000069940">
    <property type="component" value="Unassembled WGS sequence"/>
</dbReference>
<evidence type="ECO:0000256" key="7">
    <source>
        <dbReference type="ARBA" id="ARBA00031113"/>
    </source>
</evidence>
<dbReference type="InterPro" id="IPR002317">
    <property type="entry name" value="Ser-tRNA-ligase_type_1"/>
</dbReference>
<evidence type="ECO:0000256" key="3">
    <source>
        <dbReference type="ARBA" id="ARBA00022598"/>
    </source>
</evidence>
<dbReference type="PANTHER" id="PTHR11778">
    <property type="entry name" value="SERYL-TRNA SYNTHETASE"/>
    <property type="match status" value="1"/>
</dbReference>
<dbReference type="Gene3D" id="3.30.930.10">
    <property type="entry name" value="Bira Bifunctional Protein, Domain 2"/>
    <property type="match status" value="1"/>
</dbReference>
<sequence>MISLRRLFACKTHSLQTKLLVRAVHHEVRVKHSNSQHENGLHKFQLQQANYDTDYLLNPANLPLIRDNIEHRKGIGNIQLVHELHNRIKAVPAEQIPERDQLAGQLQEELRKIPNKTHPDVLAYGAEPKVIRYYNEKPKFEKGKVFEFSEMAKKMNIFRMEKLGNFTGHKSYYLTGELAELEQALIKYAVTKLLASKFKLITVPDVLPARVIESCGMNTHGERNQVYKLNFPHETLCLSGTSEMALAGYFSGTITDESELPLRLAAVSRCFRAETSGLHDEKGIYRVHQFTKVEMFSVCRPDQSESMLEEFRDIEVGLFDALGLHFQLLDMPACELGAPAYRKYDIEAWMPGRGMYGEISSCSDCTDYQARRLGIRYRADDAQLRYAHTVNGTACAIPRMLIALLENFQNSDYTITIPAPLRPFMRGKERISRKKLLPELKLTKRLTQEEIC</sequence>
<accession>A0ABM1XL35</accession>
<keyword evidence="4" id="KW-0547">Nucleotide-binding</keyword>
<dbReference type="PROSITE" id="PS50862">
    <property type="entry name" value="AA_TRNA_LIGASE_II"/>
    <property type="match status" value="1"/>
</dbReference>
<dbReference type="InterPro" id="IPR002314">
    <property type="entry name" value="aa-tRNA-synt_IIb"/>
</dbReference>
<feature type="domain" description="Aminoacyl-transfer RNA synthetases class-II family profile" evidence="8">
    <location>
        <begin position="180"/>
        <end position="418"/>
    </location>
</feature>
<keyword evidence="5" id="KW-0067">ATP-binding</keyword>
<reference evidence="10" key="1">
    <citation type="journal article" date="2015" name="Proc. Natl. Acad. Sci. U.S.A.">
        <title>Genome sequence of the Asian Tiger mosquito, Aedes albopictus, reveals insights into its biology, genetics, and evolution.</title>
        <authorList>
            <person name="Chen X.G."/>
            <person name="Jiang X."/>
            <person name="Gu J."/>
            <person name="Xu M."/>
            <person name="Wu Y."/>
            <person name="Deng Y."/>
            <person name="Zhang C."/>
            <person name="Bonizzoni M."/>
            <person name="Dermauw W."/>
            <person name="Vontas J."/>
            <person name="Armbruster P."/>
            <person name="Huang X."/>
            <person name="Yang Y."/>
            <person name="Zhang H."/>
            <person name="He W."/>
            <person name="Peng H."/>
            <person name="Liu Y."/>
            <person name="Wu K."/>
            <person name="Chen J."/>
            <person name="Lirakis M."/>
            <person name="Topalis P."/>
            <person name="Van Leeuwen T."/>
            <person name="Hall A.B."/>
            <person name="Jiang X."/>
            <person name="Thorpe C."/>
            <person name="Mueller R.L."/>
            <person name="Sun C."/>
            <person name="Waterhouse R.M."/>
            <person name="Yan G."/>
            <person name="Tu Z.J."/>
            <person name="Fang X."/>
            <person name="James A.A."/>
        </authorList>
    </citation>
    <scope>NUCLEOTIDE SEQUENCE [LARGE SCALE GENOMIC DNA]</scope>
    <source>
        <strain evidence="10">Foshan</strain>
    </source>
</reference>
<dbReference type="EnsemblMetazoa" id="AALFPA23_000665.R525">
    <property type="protein sequence ID" value="AALFPA23_000665.P525"/>
    <property type="gene ID" value="AALFPA23_000665"/>
</dbReference>
<evidence type="ECO:0000256" key="4">
    <source>
        <dbReference type="ARBA" id="ARBA00022741"/>
    </source>
</evidence>
<evidence type="ECO:0000256" key="1">
    <source>
        <dbReference type="ARBA" id="ARBA00010728"/>
    </source>
</evidence>
<evidence type="ECO:0000256" key="5">
    <source>
        <dbReference type="ARBA" id="ARBA00022840"/>
    </source>
</evidence>
<evidence type="ECO:0000313" key="10">
    <source>
        <dbReference type="Proteomes" id="UP000069940"/>
    </source>
</evidence>
<proteinExistence type="inferred from homology"/>
<keyword evidence="6" id="KW-0030">Aminoacyl-tRNA synthetase</keyword>
<dbReference type="NCBIfam" id="TIGR00414">
    <property type="entry name" value="serS"/>
    <property type="match status" value="1"/>
</dbReference>
<organism evidence="9 10">
    <name type="scientific">Aedes albopictus</name>
    <name type="common">Asian tiger mosquito</name>
    <name type="synonym">Stegomyia albopicta</name>
    <dbReference type="NCBI Taxonomy" id="7160"/>
    <lineage>
        <taxon>Eukaryota</taxon>
        <taxon>Metazoa</taxon>
        <taxon>Ecdysozoa</taxon>
        <taxon>Arthropoda</taxon>
        <taxon>Hexapoda</taxon>
        <taxon>Insecta</taxon>
        <taxon>Pterygota</taxon>
        <taxon>Neoptera</taxon>
        <taxon>Endopterygota</taxon>
        <taxon>Diptera</taxon>
        <taxon>Nematocera</taxon>
        <taxon>Culicoidea</taxon>
        <taxon>Culicidae</taxon>
        <taxon>Culicinae</taxon>
        <taxon>Aedini</taxon>
        <taxon>Aedes</taxon>
        <taxon>Stegomyia</taxon>
    </lineage>
</organism>
<evidence type="ECO:0000256" key="6">
    <source>
        <dbReference type="ARBA" id="ARBA00023146"/>
    </source>
</evidence>
<name>A0ABM1XL35_AEDAL</name>
<reference evidence="9" key="2">
    <citation type="submission" date="2025-05" db="UniProtKB">
        <authorList>
            <consortium name="EnsemblMetazoa"/>
        </authorList>
    </citation>
    <scope>IDENTIFICATION</scope>
    <source>
        <strain evidence="9">Foshan</strain>
    </source>
</reference>
<dbReference type="SUPFAM" id="SSF55681">
    <property type="entry name" value="Class II aaRS and biotin synthetases"/>
    <property type="match status" value="1"/>
</dbReference>
<dbReference type="InterPro" id="IPR045864">
    <property type="entry name" value="aa-tRNA-synth_II/BPL/LPL"/>
</dbReference>
<dbReference type="Pfam" id="PF00587">
    <property type="entry name" value="tRNA-synt_2b"/>
    <property type="match status" value="1"/>
</dbReference>